<evidence type="ECO:0000313" key="2">
    <source>
        <dbReference type="EMBL" id="RYC70078.1"/>
    </source>
</evidence>
<dbReference type="EMBL" id="SBLB01000002">
    <property type="protein sequence ID" value="RYC70078.1"/>
    <property type="molecule type" value="Genomic_DNA"/>
</dbReference>
<protein>
    <submittedName>
        <fullName evidence="2">Metal-dependent hydrolase</fullName>
    </submittedName>
</protein>
<name>A0A4V1RWF4_9BACT</name>
<keyword evidence="1" id="KW-1133">Transmembrane helix</keyword>
<keyword evidence="1" id="KW-0472">Membrane</keyword>
<dbReference type="AlphaFoldDB" id="A0A4V1RWF4"/>
<feature type="transmembrane region" description="Helical" evidence="1">
    <location>
        <begin position="144"/>
        <end position="166"/>
    </location>
</feature>
<keyword evidence="1" id="KW-0812">Transmembrane</keyword>
<evidence type="ECO:0000256" key="1">
    <source>
        <dbReference type="SAM" id="Phobius"/>
    </source>
</evidence>
<dbReference type="GO" id="GO:0016787">
    <property type="term" value="F:hydrolase activity"/>
    <property type="evidence" value="ECO:0007669"/>
    <property type="project" value="UniProtKB-KW"/>
</dbReference>
<organism evidence="2 3">
    <name type="scientific">Spirosoma sordidisoli</name>
    <dbReference type="NCBI Taxonomy" id="2502893"/>
    <lineage>
        <taxon>Bacteria</taxon>
        <taxon>Pseudomonadati</taxon>
        <taxon>Bacteroidota</taxon>
        <taxon>Cytophagia</taxon>
        <taxon>Cytophagales</taxon>
        <taxon>Cytophagaceae</taxon>
        <taxon>Spirosoma</taxon>
    </lineage>
</organism>
<evidence type="ECO:0000313" key="3">
    <source>
        <dbReference type="Proteomes" id="UP000290407"/>
    </source>
</evidence>
<gene>
    <name evidence="2" type="ORF">EQG79_09410</name>
</gene>
<dbReference type="InterPro" id="IPR007404">
    <property type="entry name" value="YdjM-like"/>
</dbReference>
<accession>A0A4V1RWF4</accession>
<dbReference type="RefSeq" id="WP_129601306.1">
    <property type="nucleotide sequence ID" value="NZ_SBLB01000002.1"/>
</dbReference>
<dbReference type="Pfam" id="PF04307">
    <property type="entry name" value="YdjM"/>
    <property type="match status" value="1"/>
</dbReference>
<keyword evidence="2" id="KW-0378">Hydrolase</keyword>
<comment type="caution">
    <text evidence="2">The sequence shown here is derived from an EMBL/GenBank/DDBJ whole genome shotgun (WGS) entry which is preliminary data.</text>
</comment>
<dbReference type="Proteomes" id="UP000290407">
    <property type="component" value="Unassembled WGS sequence"/>
</dbReference>
<sequence>MQGYNHVAGGIVFTGIFGSFHDVNVFEKPTLIGASVFFALLPDIDHTRSLIGRTVFPLASWLQGRFGHRTVTHSLFFLSGVAGLLLLAPKAYAVVSGYALLSHLLFDMCTKQGVPLLYPFSKRPFVLPANPHMRLSAQDHRSEAMVFVVFLACGFFCQPLIAQGFWTSYNRAFATWDHVEREAKRSRDMLTVTYTDAQKRQRSGQFYRAEGTTMVVLTRAGFELPRSTETQLISFSHSGIIATERQHTLTSVPLDSLNRLLNRHCLRVQVQSTTDLTYFDGPLMQTGHTIDLAYRKNLLIRQAPHDDTEILNRIQLLTIERETRRSEYERALLVYRSEWQRIRSQELLLQQLADEYKDAGDYRKGEIIRQRREVQSRLTTARQSEPLPPLAPDYRRYALESALLKRQLQPSTTIDANLITISTSRPL</sequence>
<feature type="transmembrane region" description="Helical" evidence="1">
    <location>
        <begin position="75"/>
        <end position="101"/>
    </location>
</feature>
<reference evidence="2 3" key="1">
    <citation type="submission" date="2019-01" db="EMBL/GenBank/DDBJ databases">
        <title>Spirosoma flava sp. nov., a propanil-degrading bacterium isolated from herbicide-contaminated soil.</title>
        <authorList>
            <person name="Zhang L."/>
            <person name="Jiang J.-D."/>
        </authorList>
    </citation>
    <scope>NUCLEOTIDE SEQUENCE [LARGE SCALE GENOMIC DNA]</scope>
    <source>
        <strain evidence="2 3">TY50</strain>
    </source>
</reference>
<proteinExistence type="predicted"/>
<keyword evidence="3" id="KW-1185">Reference proteome</keyword>
<dbReference type="PANTHER" id="PTHR35531">
    <property type="entry name" value="INNER MEMBRANE PROTEIN YBCI-RELATED"/>
    <property type="match status" value="1"/>
</dbReference>
<dbReference type="PANTHER" id="PTHR35531:SF1">
    <property type="entry name" value="INNER MEMBRANE PROTEIN YBCI-RELATED"/>
    <property type="match status" value="1"/>
</dbReference>